<protein>
    <submittedName>
        <fullName evidence="1">Uncharacterized protein</fullName>
    </submittedName>
</protein>
<dbReference type="Proteomes" id="UP000515369">
    <property type="component" value="Chromosome"/>
</dbReference>
<dbReference type="RefSeq" id="WP_182462843.1">
    <property type="nucleotide sequence ID" value="NZ_CP059732.1"/>
</dbReference>
<evidence type="ECO:0000313" key="2">
    <source>
        <dbReference type="Proteomes" id="UP000515369"/>
    </source>
</evidence>
<sequence>MMTTQPKIKPHYPTHIIYAVNPKGSQDKSDWFKVGAAWEHGDQKGLNLKINLAALSLNHMGGPDATLVIRRDKFKTD</sequence>
<name>A0A7G5H2W9_9BACT</name>
<keyword evidence="2" id="KW-1185">Reference proteome</keyword>
<gene>
    <name evidence="1" type="ORF">H3H32_11510</name>
</gene>
<reference evidence="1 2" key="1">
    <citation type="submission" date="2020-07" db="EMBL/GenBank/DDBJ databases">
        <title>Spirosoma foliorum sp. nov., isolated from the leaves on the Nejang mountain Korea, Republic of.</title>
        <authorList>
            <person name="Ho H."/>
            <person name="Lee Y.-J."/>
            <person name="Nurcahyanto D.-A."/>
            <person name="Kim S.-G."/>
        </authorList>
    </citation>
    <scope>NUCLEOTIDE SEQUENCE [LARGE SCALE GENOMIC DNA]</scope>
    <source>
        <strain evidence="1 2">PL0136</strain>
    </source>
</reference>
<dbReference type="EMBL" id="CP059732">
    <property type="protein sequence ID" value="QMW05461.1"/>
    <property type="molecule type" value="Genomic_DNA"/>
</dbReference>
<dbReference type="AlphaFoldDB" id="A0A7G5H2W9"/>
<accession>A0A7G5H2W9</accession>
<organism evidence="1 2">
    <name type="scientific">Spirosoma foliorum</name>
    <dbReference type="NCBI Taxonomy" id="2710596"/>
    <lineage>
        <taxon>Bacteria</taxon>
        <taxon>Pseudomonadati</taxon>
        <taxon>Bacteroidota</taxon>
        <taxon>Cytophagia</taxon>
        <taxon>Cytophagales</taxon>
        <taxon>Cytophagaceae</taxon>
        <taxon>Spirosoma</taxon>
    </lineage>
</organism>
<proteinExistence type="predicted"/>
<evidence type="ECO:0000313" key="1">
    <source>
        <dbReference type="EMBL" id="QMW05461.1"/>
    </source>
</evidence>
<dbReference type="KEGG" id="sfol:H3H32_11510"/>